<evidence type="ECO:0000313" key="2">
    <source>
        <dbReference type="EMBL" id="MET3753398.1"/>
    </source>
</evidence>
<proteinExistence type="predicted"/>
<dbReference type="Proteomes" id="UP001549077">
    <property type="component" value="Unassembled WGS sequence"/>
</dbReference>
<protein>
    <submittedName>
        <fullName evidence="2">Acyl-homoserine lactone acylase PvdQ</fullName>
    </submittedName>
</protein>
<keyword evidence="1" id="KW-0175">Coiled coil</keyword>
<gene>
    <name evidence="2" type="ORF">ABID08_000737</name>
</gene>
<feature type="coiled-coil region" evidence="1">
    <location>
        <begin position="6"/>
        <end position="37"/>
    </location>
</feature>
<organism evidence="2 3">
    <name type="scientific">Rhizobium binae</name>
    <dbReference type="NCBI Taxonomy" id="1138190"/>
    <lineage>
        <taxon>Bacteria</taxon>
        <taxon>Pseudomonadati</taxon>
        <taxon>Pseudomonadota</taxon>
        <taxon>Alphaproteobacteria</taxon>
        <taxon>Hyphomicrobiales</taxon>
        <taxon>Rhizobiaceae</taxon>
        <taxon>Rhizobium/Agrobacterium group</taxon>
        <taxon>Rhizobium</taxon>
    </lineage>
</organism>
<name>A0ABV2MA98_9HYPH</name>
<dbReference type="GeneID" id="91149097"/>
<evidence type="ECO:0000313" key="3">
    <source>
        <dbReference type="Proteomes" id="UP001549077"/>
    </source>
</evidence>
<sequence length="151" mass="16495">MSGSDLDRALERAAQANEKMKAEKEAAKADLQAYQNKQATEAANFETFVHKLAKYLAEVAGKLTHAGVPRIELDRPRRVGPPQANLIMKNAIGSTSIVGKLTISGDQLKLKIDLDRHPRKLDLPEIKYPVATLDSEQLVTAMLDAYAKAAS</sequence>
<evidence type="ECO:0000256" key="1">
    <source>
        <dbReference type="SAM" id="Coils"/>
    </source>
</evidence>
<accession>A0ABV2MA98</accession>
<keyword evidence="3" id="KW-1185">Reference proteome</keyword>
<comment type="caution">
    <text evidence="2">The sequence shown here is derived from an EMBL/GenBank/DDBJ whole genome shotgun (WGS) entry which is preliminary data.</text>
</comment>
<dbReference type="RefSeq" id="WP_168299089.1">
    <property type="nucleotide sequence ID" value="NZ_CP071604.1"/>
</dbReference>
<dbReference type="EMBL" id="JBEPMY010000001">
    <property type="protein sequence ID" value="MET3753398.1"/>
    <property type="molecule type" value="Genomic_DNA"/>
</dbReference>
<reference evidence="2 3" key="1">
    <citation type="submission" date="2024-06" db="EMBL/GenBank/DDBJ databases">
        <title>Genomic Encyclopedia of Type Strains, Phase IV (KMG-IV): sequencing the most valuable type-strain genomes for metagenomic binning, comparative biology and taxonomic classification.</title>
        <authorList>
            <person name="Goeker M."/>
        </authorList>
    </citation>
    <scope>NUCLEOTIDE SEQUENCE [LARGE SCALE GENOMIC DNA]</scope>
    <source>
        <strain evidence="2 3">DSM 29288</strain>
    </source>
</reference>